<dbReference type="InterPro" id="IPR036388">
    <property type="entry name" value="WH-like_DNA-bd_sf"/>
</dbReference>
<dbReference type="Gene3D" id="1.10.10.10">
    <property type="entry name" value="Winged helix-like DNA-binding domain superfamily/Winged helix DNA-binding domain"/>
    <property type="match status" value="1"/>
</dbReference>
<comment type="caution">
    <text evidence="4">The sequence shown here is derived from an EMBL/GenBank/DDBJ whole genome shotgun (WGS) entry which is preliminary data.</text>
</comment>
<dbReference type="GO" id="GO:0003677">
    <property type="term" value="F:DNA binding"/>
    <property type="evidence" value="ECO:0007669"/>
    <property type="project" value="UniProtKB-KW"/>
</dbReference>
<dbReference type="SUPFAM" id="SSF48452">
    <property type="entry name" value="TPR-like"/>
    <property type="match status" value="1"/>
</dbReference>
<dbReference type="PROSITE" id="PS50005">
    <property type="entry name" value="TPR"/>
    <property type="match status" value="1"/>
</dbReference>
<evidence type="ECO:0000256" key="1">
    <source>
        <dbReference type="PROSITE-ProRule" id="PRU00339"/>
    </source>
</evidence>
<dbReference type="GO" id="GO:0006355">
    <property type="term" value="P:regulation of DNA-templated transcription"/>
    <property type="evidence" value="ECO:0007669"/>
    <property type="project" value="InterPro"/>
</dbReference>
<keyword evidence="2" id="KW-1133">Transmembrane helix</keyword>
<reference evidence="4 5" key="1">
    <citation type="submission" date="2020-08" db="EMBL/GenBank/DDBJ databases">
        <title>Functional genomics of gut bacteria from endangered species of beetles.</title>
        <authorList>
            <person name="Carlos-Shanley C."/>
        </authorList>
    </citation>
    <scope>NUCLEOTIDE SEQUENCE [LARGE SCALE GENOMIC DNA]</scope>
    <source>
        <strain evidence="4 5">S00151</strain>
    </source>
</reference>
<gene>
    <name evidence="4" type="ORF">HNP38_003193</name>
</gene>
<feature type="transmembrane region" description="Helical" evidence="2">
    <location>
        <begin position="334"/>
        <end position="356"/>
    </location>
</feature>
<evidence type="ECO:0000313" key="4">
    <source>
        <dbReference type="EMBL" id="MBB4807877.1"/>
    </source>
</evidence>
<dbReference type="Proteomes" id="UP000592180">
    <property type="component" value="Unassembled WGS sequence"/>
</dbReference>
<dbReference type="InterPro" id="IPR000792">
    <property type="entry name" value="Tscrpt_reg_LuxR_C"/>
</dbReference>
<keyword evidence="2" id="KW-0472">Membrane</keyword>
<feature type="transmembrane region" description="Helical" evidence="2">
    <location>
        <begin position="12"/>
        <end position="30"/>
    </location>
</feature>
<keyword evidence="4" id="KW-0238">DNA-binding</keyword>
<dbReference type="EMBL" id="JACHLE010000005">
    <property type="protein sequence ID" value="MBB4807877.1"/>
    <property type="molecule type" value="Genomic_DNA"/>
</dbReference>
<evidence type="ECO:0000259" key="3">
    <source>
        <dbReference type="SMART" id="SM00421"/>
    </source>
</evidence>
<feature type="domain" description="HTH luxR-type" evidence="3">
    <location>
        <begin position="418"/>
        <end position="475"/>
    </location>
</feature>
<protein>
    <submittedName>
        <fullName evidence="4">DNA-binding CsgD family transcriptional regulator</fullName>
    </submittedName>
</protein>
<dbReference type="AlphaFoldDB" id="A0A840KIX6"/>
<keyword evidence="5" id="KW-1185">Reference proteome</keyword>
<dbReference type="InterPro" id="IPR016032">
    <property type="entry name" value="Sig_transdc_resp-reg_C-effctor"/>
</dbReference>
<dbReference type="SUPFAM" id="SSF46894">
    <property type="entry name" value="C-terminal effector domain of the bipartite response regulators"/>
    <property type="match status" value="1"/>
</dbReference>
<evidence type="ECO:0000313" key="5">
    <source>
        <dbReference type="Proteomes" id="UP000592180"/>
    </source>
</evidence>
<evidence type="ECO:0000256" key="2">
    <source>
        <dbReference type="SAM" id="Phobius"/>
    </source>
</evidence>
<feature type="repeat" description="TPR" evidence="1">
    <location>
        <begin position="231"/>
        <end position="264"/>
    </location>
</feature>
<dbReference type="RefSeq" id="WP_184191204.1">
    <property type="nucleotide sequence ID" value="NZ_JACHLE010000005.1"/>
</dbReference>
<accession>A0A840KIX6</accession>
<proteinExistence type="predicted"/>
<dbReference type="Gene3D" id="1.25.40.10">
    <property type="entry name" value="Tetratricopeptide repeat domain"/>
    <property type="match status" value="1"/>
</dbReference>
<keyword evidence="2" id="KW-0812">Transmembrane</keyword>
<organism evidence="4 5">
    <name type="scientific">Chryseobacterium defluvii</name>
    <dbReference type="NCBI Taxonomy" id="160396"/>
    <lineage>
        <taxon>Bacteria</taxon>
        <taxon>Pseudomonadati</taxon>
        <taxon>Bacteroidota</taxon>
        <taxon>Flavobacteriia</taxon>
        <taxon>Flavobacteriales</taxon>
        <taxon>Weeksellaceae</taxon>
        <taxon>Chryseobacterium group</taxon>
        <taxon>Chryseobacterium</taxon>
    </lineage>
</organism>
<sequence length="480" mass="56619">MVLDYNFKKVFCFFFFTGFSFYFAQVGMYSTPEIDSLQKKEFSRLQDIGDFKGIVIQEQELIRKSGELHYTKGEITGYLNIASSLVVLNRNKESMYFLEMAERKLNSYNDANLRTRLNIVYGKNYSALGLKRQSNERLNRAIRFVGKISDPEERKKRLYLIYTWKRTNFVKMQMMDSVLRMERKSLQLSPNPELYAEIAERNLYDKKPDSAEYYLGKALSSCQKCPVRQKASVLMSFGKLYIEKKEYEKALQYFFESLAISRKAGFKKMDRDAYKLIFETYKLIDNAQGENEYLRKYTILNDSLNKVEKEILSIPVEKLLNEQAENEKKSKNNLYYMIIGIILGGVAIVIIIFNIYKRSQKEKDILIDQKEKETDTLKKKLDTVYEEVVQLAVNGDPLFITKFKETYPEFYNNLIHKYPQLTANDIRFCAMMKLNFSNKEIAQYGNMSIRTVESKKYRLRKKMKIESDIDFSSWMSSLEH</sequence>
<dbReference type="InterPro" id="IPR019734">
    <property type="entry name" value="TPR_rpt"/>
</dbReference>
<dbReference type="SMART" id="SM00421">
    <property type="entry name" value="HTH_LUXR"/>
    <property type="match status" value="1"/>
</dbReference>
<dbReference type="InterPro" id="IPR011990">
    <property type="entry name" value="TPR-like_helical_dom_sf"/>
</dbReference>
<name>A0A840KIX6_9FLAO</name>
<keyword evidence="1" id="KW-0802">TPR repeat</keyword>